<dbReference type="Pfam" id="PF02545">
    <property type="entry name" value="Maf"/>
    <property type="match status" value="1"/>
</dbReference>
<evidence type="ECO:0000256" key="1">
    <source>
        <dbReference type="ARBA" id="ARBA00001968"/>
    </source>
</evidence>
<dbReference type="Proteomes" id="UP000242861">
    <property type="component" value="Unassembled WGS sequence"/>
</dbReference>
<protein>
    <recommendedName>
        <fullName evidence="4">dTTP/UTP pyrophosphatase</fullName>
        <shortName evidence="4">dTTPase/UTPase</shortName>
        <ecNumber evidence="4">3.6.1.9</ecNumber>
    </recommendedName>
    <alternativeName>
        <fullName evidence="4">Nucleoside triphosphate pyrophosphatase</fullName>
    </alternativeName>
    <alternativeName>
        <fullName evidence="4">Nucleotide pyrophosphatase</fullName>
        <shortName evidence="4">Nucleotide PPase</shortName>
    </alternativeName>
</protein>
<evidence type="ECO:0000256" key="3">
    <source>
        <dbReference type="ARBA" id="ARBA00023080"/>
    </source>
</evidence>
<feature type="site" description="Important for substrate specificity" evidence="4">
    <location>
        <position position="12"/>
    </location>
</feature>
<dbReference type="NCBIfam" id="TIGR00172">
    <property type="entry name" value="maf"/>
    <property type="match status" value="1"/>
</dbReference>
<gene>
    <name evidence="6" type="ORF">CW360_14355</name>
    <name evidence="5" type="ORF">GCM10007363_24830</name>
</gene>
<comment type="catalytic activity">
    <reaction evidence="4">
        <text>UTP + H2O = UMP + diphosphate + H(+)</text>
        <dbReference type="Rhea" id="RHEA:29395"/>
        <dbReference type="ChEBI" id="CHEBI:15377"/>
        <dbReference type="ChEBI" id="CHEBI:15378"/>
        <dbReference type="ChEBI" id="CHEBI:33019"/>
        <dbReference type="ChEBI" id="CHEBI:46398"/>
        <dbReference type="ChEBI" id="CHEBI:57865"/>
        <dbReference type="EC" id="3.6.1.9"/>
    </reaction>
</comment>
<evidence type="ECO:0000313" key="5">
    <source>
        <dbReference type="EMBL" id="GGH95481.1"/>
    </source>
</evidence>
<dbReference type="PANTHER" id="PTHR43213">
    <property type="entry name" value="BIFUNCTIONAL DTTP/UTP PYROPHOSPHATASE/METHYLTRANSFERASE PROTEIN-RELATED"/>
    <property type="match status" value="1"/>
</dbReference>
<evidence type="ECO:0000313" key="6">
    <source>
        <dbReference type="EMBL" id="PKF70471.1"/>
    </source>
</evidence>
<dbReference type="EMBL" id="PIYS01000027">
    <property type="protein sequence ID" value="PKF70471.1"/>
    <property type="molecule type" value="Genomic_DNA"/>
</dbReference>
<dbReference type="GO" id="GO:0005737">
    <property type="term" value="C:cytoplasm"/>
    <property type="evidence" value="ECO:0007669"/>
    <property type="project" value="UniProtKB-SubCell"/>
</dbReference>
<feature type="site" description="Important for substrate specificity" evidence="4">
    <location>
        <position position="73"/>
    </location>
</feature>
<dbReference type="Proteomes" id="UP000655550">
    <property type="component" value="Unassembled WGS sequence"/>
</dbReference>
<accession>A0A2I0CMW5</accession>
<evidence type="ECO:0000256" key="4">
    <source>
        <dbReference type="HAMAP-Rule" id="MF_00528"/>
    </source>
</evidence>
<organism evidence="6 7">
    <name type="scientific">Pseudomonas fluvialis</name>
    <dbReference type="NCBI Taxonomy" id="1793966"/>
    <lineage>
        <taxon>Bacteria</taxon>
        <taxon>Pseudomonadati</taxon>
        <taxon>Pseudomonadota</taxon>
        <taxon>Gammaproteobacteria</taxon>
        <taxon>Pseudomonadales</taxon>
        <taxon>Pseudomonadaceae</taxon>
        <taxon>Pseudomonas</taxon>
    </lineage>
</organism>
<dbReference type="EMBL" id="BMDE01000008">
    <property type="protein sequence ID" value="GGH95481.1"/>
    <property type="molecule type" value="Genomic_DNA"/>
</dbReference>
<evidence type="ECO:0000313" key="7">
    <source>
        <dbReference type="Proteomes" id="UP000242861"/>
    </source>
</evidence>
<feature type="active site" description="Proton acceptor" evidence="4">
    <location>
        <position position="72"/>
    </location>
</feature>
<dbReference type="InterPro" id="IPR003697">
    <property type="entry name" value="Maf-like"/>
</dbReference>
<comment type="cofactor">
    <cofactor evidence="1 4">
        <name>a divalent metal cation</name>
        <dbReference type="ChEBI" id="CHEBI:60240"/>
    </cofactor>
</comment>
<dbReference type="Gene3D" id="3.90.950.10">
    <property type="match status" value="1"/>
</dbReference>
<dbReference type="InterPro" id="IPR029001">
    <property type="entry name" value="ITPase-like_fam"/>
</dbReference>
<comment type="catalytic activity">
    <reaction evidence="4">
        <text>dTTP + H2O = dTMP + diphosphate + H(+)</text>
        <dbReference type="Rhea" id="RHEA:28534"/>
        <dbReference type="ChEBI" id="CHEBI:15377"/>
        <dbReference type="ChEBI" id="CHEBI:15378"/>
        <dbReference type="ChEBI" id="CHEBI:33019"/>
        <dbReference type="ChEBI" id="CHEBI:37568"/>
        <dbReference type="ChEBI" id="CHEBI:63528"/>
        <dbReference type="EC" id="3.6.1.9"/>
    </reaction>
</comment>
<comment type="caution">
    <text evidence="4">Lacks conserved residue(s) required for the propagation of feature annotation.</text>
</comment>
<keyword evidence="2 4" id="KW-0378">Hydrolase</keyword>
<comment type="subcellular location">
    <subcellularLocation>
        <location evidence="4">Cytoplasm</location>
    </subcellularLocation>
</comment>
<comment type="function">
    <text evidence="4">Nucleoside triphosphate pyrophosphatase that hydrolyzes dTTP and UTP. May have a dual role in cell division arrest and in preventing the incorporation of modified nucleotides into cellular nucleic acids.</text>
</comment>
<keyword evidence="8" id="KW-1185">Reference proteome</keyword>
<reference evidence="5" key="1">
    <citation type="journal article" date="2014" name="Int. J. Syst. Evol. Microbiol.">
        <title>Complete genome of a new Firmicutes species belonging to the dominant human colonic microbiota ('Ruminococcus bicirculans') reveals two chromosomes and a selective capacity to utilize plant glucans.</title>
        <authorList>
            <consortium name="NISC Comparative Sequencing Program"/>
            <person name="Wegmann U."/>
            <person name="Louis P."/>
            <person name="Goesmann A."/>
            <person name="Henrissat B."/>
            <person name="Duncan S.H."/>
            <person name="Flint H.J."/>
        </authorList>
    </citation>
    <scope>NUCLEOTIDE SEQUENCE</scope>
    <source>
        <strain evidence="5">CCM 8778</strain>
    </source>
</reference>
<dbReference type="EC" id="3.6.1.9" evidence="4"/>
<dbReference type="HAMAP" id="MF_00528">
    <property type="entry name" value="Maf"/>
    <property type="match status" value="1"/>
</dbReference>
<reference evidence="7" key="3">
    <citation type="submission" date="2017-12" db="EMBL/GenBank/DDBJ databases">
        <authorList>
            <person name="Yu X.-Y."/>
        </authorList>
    </citation>
    <scope>NUCLEOTIDE SEQUENCE [LARGE SCALE GENOMIC DNA]</scope>
    <source>
        <strain evidence="7">ZYSR67-Z</strain>
    </source>
</reference>
<dbReference type="CDD" id="cd00555">
    <property type="entry name" value="Maf"/>
    <property type="match status" value="1"/>
</dbReference>
<dbReference type="GO" id="GO:0047429">
    <property type="term" value="F:nucleoside triphosphate diphosphatase activity"/>
    <property type="evidence" value="ECO:0007669"/>
    <property type="project" value="UniProtKB-EC"/>
</dbReference>
<sequence length="197" mass="20922">MVDLYLASASPRRAELLTQIGVPFCCLPVDIDETPHAGEQADAYVERLAREKATAAWQTLPAQSGACVLGADTSVVLDGRILGKPRDRADALATLAALSGRTHQVLTAVALRQGQRCESIVVASQVRFRVLREGEAQAYWATGEPCDKAGSYAIQGLAAVFVEALQGSYSGVVGLPLCETAQLLERFGMSCWQAAEG</sequence>
<reference evidence="6" key="2">
    <citation type="submission" date="2017-12" db="EMBL/GenBank/DDBJ databases">
        <authorList>
            <person name="Hurst M.R.H."/>
        </authorList>
    </citation>
    <scope>NUCLEOTIDE SEQUENCE [LARGE SCALE GENOMIC DNA]</scope>
    <source>
        <strain evidence="6">ZYSR67-Z</strain>
    </source>
</reference>
<reference evidence="5" key="5">
    <citation type="submission" date="2024-05" db="EMBL/GenBank/DDBJ databases">
        <authorList>
            <person name="Sun Q."/>
            <person name="Sedlacek I."/>
        </authorList>
    </citation>
    <scope>NUCLEOTIDE SEQUENCE</scope>
    <source>
        <strain evidence="5">CCM 8778</strain>
    </source>
</reference>
<comment type="caution">
    <text evidence="6">The sequence shown here is derived from an EMBL/GenBank/DDBJ whole genome shotgun (WGS) entry which is preliminary data.</text>
</comment>
<keyword evidence="3 4" id="KW-0546">Nucleotide metabolism</keyword>
<feature type="site" description="Important for substrate specificity" evidence="4">
    <location>
        <position position="155"/>
    </location>
</feature>
<dbReference type="PANTHER" id="PTHR43213:SF5">
    <property type="entry name" value="BIFUNCTIONAL DTTP_UTP PYROPHOSPHATASE_METHYLTRANSFERASE PROTEIN-RELATED"/>
    <property type="match status" value="1"/>
</dbReference>
<dbReference type="PIRSF" id="PIRSF006305">
    <property type="entry name" value="Maf"/>
    <property type="match status" value="1"/>
</dbReference>
<proteinExistence type="inferred from homology"/>
<name>A0A2I0CMW5_9PSED</name>
<keyword evidence="4" id="KW-0963">Cytoplasm</keyword>
<evidence type="ECO:0000313" key="8">
    <source>
        <dbReference type="Proteomes" id="UP000655550"/>
    </source>
</evidence>
<dbReference type="SUPFAM" id="SSF52972">
    <property type="entry name" value="ITPase-like"/>
    <property type="match status" value="1"/>
</dbReference>
<reference evidence="8" key="4">
    <citation type="journal article" date="2019" name="Int. J. Syst. Evol. Microbiol.">
        <title>The Global Catalogue of Microorganisms (GCM) 10K type strain sequencing project: providing services to taxonomists for standard genome sequencing and annotation.</title>
        <authorList>
            <consortium name="The Broad Institute Genomics Platform"/>
            <consortium name="The Broad Institute Genome Sequencing Center for Infectious Disease"/>
            <person name="Wu L."/>
            <person name="Ma J."/>
        </authorList>
    </citation>
    <scope>NUCLEOTIDE SEQUENCE [LARGE SCALE GENOMIC DNA]</scope>
    <source>
        <strain evidence="8">CCM 8778</strain>
    </source>
</reference>
<evidence type="ECO:0000256" key="2">
    <source>
        <dbReference type="ARBA" id="ARBA00022801"/>
    </source>
</evidence>
<dbReference type="RefSeq" id="WP_093984300.1">
    <property type="nucleotide sequence ID" value="NZ_BMDE01000008.1"/>
</dbReference>
<dbReference type="AlphaFoldDB" id="A0A2I0CMW5"/>
<dbReference type="GO" id="GO:0009117">
    <property type="term" value="P:nucleotide metabolic process"/>
    <property type="evidence" value="ECO:0007669"/>
    <property type="project" value="UniProtKB-KW"/>
</dbReference>
<comment type="similarity">
    <text evidence="4">Belongs to the Maf family. YhdE subfamily.</text>
</comment>